<comment type="caution">
    <text evidence="1">The sequence shown here is derived from an EMBL/GenBank/DDBJ whole genome shotgun (WGS) entry which is preliminary data.</text>
</comment>
<dbReference type="Proteomes" id="UP000265926">
    <property type="component" value="Unassembled WGS sequence"/>
</dbReference>
<keyword evidence="2" id="KW-1185">Reference proteome</keyword>
<reference evidence="1 2" key="1">
    <citation type="submission" date="2018-08" db="EMBL/GenBank/DDBJ databases">
        <title>Pallidiluteibacterium maritimus gen. nov., sp. nov., isolated from coastal sediment.</title>
        <authorList>
            <person name="Zhou L.Y."/>
        </authorList>
    </citation>
    <scope>NUCLEOTIDE SEQUENCE [LARGE SCALE GENOMIC DNA]</scope>
    <source>
        <strain evidence="1 2">XSD2</strain>
    </source>
</reference>
<evidence type="ECO:0000313" key="1">
    <source>
        <dbReference type="EMBL" id="RIJ48825.1"/>
    </source>
</evidence>
<proteinExistence type="predicted"/>
<dbReference type="EMBL" id="QWGR01000004">
    <property type="protein sequence ID" value="RIJ48825.1"/>
    <property type="molecule type" value="Genomic_DNA"/>
</dbReference>
<evidence type="ECO:0000313" key="2">
    <source>
        <dbReference type="Proteomes" id="UP000265926"/>
    </source>
</evidence>
<accession>A0A399T206</accession>
<gene>
    <name evidence="1" type="ORF">D1614_09880</name>
</gene>
<name>A0A399T206_9BACT</name>
<dbReference type="AlphaFoldDB" id="A0A399T206"/>
<protein>
    <submittedName>
        <fullName evidence="1">Uncharacterized protein</fullName>
    </submittedName>
</protein>
<sequence>MLHSATSSKPTFSTFQLFVYQILNGNNVYKNSVDNIISEAYSLSKGDKNMYTVNRSYFALIYHLSTRFTEFLNTIDIQNIKNEEYQYLYDKMQNESELIMH</sequence>
<organism evidence="1 2">
    <name type="scientific">Maribellus luteus</name>
    <dbReference type="NCBI Taxonomy" id="2305463"/>
    <lineage>
        <taxon>Bacteria</taxon>
        <taxon>Pseudomonadati</taxon>
        <taxon>Bacteroidota</taxon>
        <taxon>Bacteroidia</taxon>
        <taxon>Marinilabiliales</taxon>
        <taxon>Prolixibacteraceae</taxon>
        <taxon>Maribellus</taxon>
    </lineage>
</organism>